<dbReference type="PANTHER" id="PTHR33823:SF4">
    <property type="entry name" value="GENERAL STRESS PROTEIN 16O"/>
    <property type="match status" value="1"/>
</dbReference>
<dbReference type="SUPFAM" id="SSF57716">
    <property type="entry name" value="Glucocorticoid receptor-like (DNA-binding domain)"/>
    <property type="match status" value="1"/>
</dbReference>
<evidence type="ECO:0000313" key="7">
    <source>
        <dbReference type="Proteomes" id="UP000534783"/>
    </source>
</evidence>
<keyword evidence="3" id="KW-0862">Zinc</keyword>
<dbReference type="EMBL" id="VTOW01000003">
    <property type="protein sequence ID" value="NKE72589.1"/>
    <property type="molecule type" value="Genomic_DNA"/>
</dbReference>
<name>A0A7X6DSY2_9BACT</name>
<dbReference type="SUPFAM" id="SSF109635">
    <property type="entry name" value="DnaK suppressor protein DksA, alpha-hairpin domain"/>
    <property type="match status" value="1"/>
</dbReference>
<dbReference type="Gene3D" id="1.20.120.910">
    <property type="entry name" value="DksA, coiled-coil domain"/>
    <property type="match status" value="1"/>
</dbReference>
<dbReference type="InterPro" id="IPR020458">
    <property type="entry name" value="Znf_DskA_TraR_CS"/>
</dbReference>
<feature type="domain" description="Zinc finger DksA/TraR C4-type" evidence="5">
    <location>
        <begin position="52"/>
        <end position="85"/>
    </location>
</feature>
<dbReference type="Proteomes" id="UP000534783">
    <property type="component" value="Unassembled WGS sequence"/>
</dbReference>
<evidence type="ECO:0000256" key="3">
    <source>
        <dbReference type="ARBA" id="ARBA00022833"/>
    </source>
</evidence>
<proteinExistence type="predicted"/>
<evidence type="ECO:0000256" key="1">
    <source>
        <dbReference type="ARBA" id="ARBA00022723"/>
    </source>
</evidence>
<dbReference type="PANTHER" id="PTHR33823">
    <property type="entry name" value="RNA POLYMERASE-BINDING TRANSCRIPTION FACTOR DKSA-RELATED"/>
    <property type="match status" value="1"/>
</dbReference>
<comment type="caution">
    <text evidence="6">The sequence shown here is derived from an EMBL/GenBank/DDBJ whole genome shotgun (WGS) entry which is preliminary data.</text>
</comment>
<dbReference type="InterPro" id="IPR037187">
    <property type="entry name" value="DnaK_N"/>
</dbReference>
<dbReference type="PROSITE" id="PS51128">
    <property type="entry name" value="ZF_DKSA_2"/>
    <property type="match status" value="1"/>
</dbReference>
<organism evidence="6 7">
    <name type="scientific">Candidatus Manganitrophus noduliformans</name>
    <dbReference type="NCBI Taxonomy" id="2606439"/>
    <lineage>
        <taxon>Bacteria</taxon>
        <taxon>Pseudomonadati</taxon>
        <taxon>Nitrospirota</taxon>
        <taxon>Nitrospiria</taxon>
        <taxon>Candidatus Troglogloeales</taxon>
        <taxon>Candidatus Manganitrophaceae</taxon>
        <taxon>Candidatus Manganitrophus</taxon>
    </lineage>
</organism>
<protein>
    <submittedName>
        <fullName evidence="6">TraR/DksA family transcriptional regulator</fullName>
    </submittedName>
</protein>
<evidence type="ECO:0000313" key="6">
    <source>
        <dbReference type="EMBL" id="NKE72589.1"/>
    </source>
</evidence>
<gene>
    <name evidence="6" type="ORF">MNODULE_17700</name>
</gene>
<accession>A0A7X6DSY2</accession>
<evidence type="ECO:0000259" key="5">
    <source>
        <dbReference type="Pfam" id="PF01258"/>
    </source>
</evidence>
<keyword evidence="2" id="KW-0863">Zinc-finger</keyword>
<feature type="zinc finger region" description="dksA C4-type" evidence="4">
    <location>
        <begin position="56"/>
        <end position="80"/>
    </location>
</feature>
<evidence type="ECO:0000256" key="2">
    <source>
        <dbReference type="ARBA" id="ARBA00022771"/>
    </source>
</evidence>
<keyword evidence="7" id="KW-1185">Reference proteome</keyword>
<dbReference type="InterPro" id="IPR000962">
    <property type="entry name" value="Znf_DskA_TraR"/>
</dbReference>
<dbReference type="PROSITE" id="PS01102">
    <property type="entry name" value="ZF_DKSA_1"/>
    <property type="match status" value="1"/>
</dbReference>
<keyword evidence="1" id="KW-0479">Metal-binding</keyword>
<dbReference type="AlphaFoldDB" id="A0A7X6DSY2"/>
<dbReference type="Pfam" id="PF01258">
    <property type="entry name" value="zf-dskA_traR"/>
    <property type="match status" value="1"/>
</dbReference>
<dbReference type="GO" id="GO:0008270">
    <property type="term" value="F:zinc ion binding"/>
    <property type="evidence" value="ECO:0007669"/>
    <property type="project" value="UniProtKB-KW"/>
</dbReference>
<reference evidence="6 7" key="1">
    <citation type="journal article" date="2020" name="Nature">
        <title>Bacterial chemolithoautotrophy via manganese oxidation.</title>
        <authorList>
            <person name="Yu H."/>
            <person name="Leadbetter J.R."/>
        </authorList>
    </citation>
    <scope>NUCLEOTIDE SEQUENCE [LARGE SCALE GENOMIC DNA]</scope>
    <source>
        <strain evidence="6 7">Mn-1</strain>
    </source>
</reference>
<sequence length="97" mass="10976">MVAQEDTPSGILDTGDQSLKNHETDVDLTLLEMNNRLLKEIEEALIKLPENRYGICEECGAEISAGRLKAMPFAKYCVACKERQELFEKIEKTRTEA</sequence>
<evidence type="ECO:0000256" key="4">
    <source>
        <dbReference type="PROSITE-ProRule" id="PRU00510"/>
    </source>
</evidence>